<protein>
    <submittedName>
        <fullName evidence="1">Uncharacterized protein</fullName>
    </submittedName>
</protein>
<evidence type="ECO:0000313" key="1">
    <source>
        <dbReference type="EMBL" id="CAB4138032.1"/>
    </source>
</evidence>
<accession>A0A6J5LW31</accession>
<dbReference type="PANTHER" id="PTHR36220">
    <property type="entry name" value="UNNAMED PRODUCT"/>
    <property type="match status" value="1"/>
</dbReference>
<reference evidence="1" key="1">
    <citation type="submission" date="2020-04" db="EMBL/GenBank/DDBJ databases">
        <authorList>
            <person name="Chiriac C."/>
            <person name="Salcher M."/>
            <person name="Ghai R."/>
            <person name="Kavagutti S V."/>
        </authorList>
    </citation>
    <scope>NUCLEOTIDE SEQUENCE</scope>
</reference>
<dbReference type="PANTHER" id="PTHR36220:SF1">
    <property type="entry name" value="GAMMA TUBULIN COMPLEX COMPONENT C-TERMINAL DOMAIN-CONTAINING PROTEIN"/>
    <property type="match status" value="1"/>
</dbReference>
<proteinExistence type="predicted"/>
<gene>
    <name evidence="1" type="ORF">UFOVP328_225</name>
</gene>
<sequence>MARVRTVDFLPEIFQTSTNRQFLSATLDQLVQEPAYKKIQGFVGRRTGPGVNPNESYVAETSATRANYQLEPGVVVKESDNTSKIKNAITYPGITDALSLQGANVERADRLYTSDYYTWDPFVDFDKFVNFGQYYWLPAGPESVNVFSGTVPLTDNFTVTRENGVYTFSGVAGENPAITLVRGGNYTFQVAQNQKETVNYRVTNQGTSAYVIDYQNNPTLTLVRGNTYVFNLVLKGDFPFYIKTQPSLTKNNVYDNGVTNNGASEGLITFTVPQDAPDTLYYANPVQPNMQGVLNIIDGTSGTGPGFWIQTDPGVNGRIPSTPNISSRDVLGVINNGEDLGTVTFNVPLATAQNFYYTLDQVSPVDLITDLKFNQINNQYVEVFLAQYGGIDGISALDGKTVVFLNETVDAQDGGWQRTTQFDPVSPGVANAGLPGTYDTTLFDQTTDILPDQRYTVWQIRYVTTDDGSQYINLVSVRNVEQLQKFSILYGTTYSSTQWYKSAEGYFEQIPLLTAVKDVLYYQDGTDPGIFGRFKLINQDQADTLDISDILGKKTYTSPNGVAFTNGLKVQFVGQVNPASYQNQEYYVEGVGTAIRLLPVSNYVTPETYTKSSTVPYDSTGYDIGNYDASLNQPLIPDYITINKASPDLNAWTRSNRWTHIDVINATAEYNNTVAVIDNAFRAKRPILEFRAGLRLYDFGTQGKNPVDIIDFQTTDALSNINGTVGYGVDGYSFISGTRVIFAADQDPQVRNKIYTVEFITPDSVNPLIAQPIINLVPASDANVSIDQTVVCLSGITQQGKSFYFDGVAWLPAQLKTGVNQAPLFNIYDQAGISLGDRIKYPSTSFRGNKLFSYKQSAGPVDQVLGFSLSYLSLANVGDIVFENNLYTDTFIYTKDSISTTENVSVGVVREYLDRIVYSDRLGWDRAITKSITRQQFRFEYDGRPLTLDIKALMDLAIPGVQIYVGSKFVEPNSYTVQTTSNSTTITLSNVYVPGDIIEVNVISDQASKIGFYQVPVNLENNPLNENSSTFTLGTVRSHYETIGENLKDISGPINGANNTRDLGNIGRYGTNILQQSSPLTMAGYFMRSTDYNIFSALEYNSREYEKFKAQLMDTVVRNDYTNYTIPDMLTAAISDITTGRTNVNPFYWTDMLPASSVYTELTTTITPISTNEFDLTTTYDFNSSNYQSVLVYVNDVLLTYGYDYTVATDAPRLTITSPLAVGDVVNIQEYGFTYGSFVPNTPTKLGLYPAFKPQLYLDTTYVNPTLVIQGHDGSKTIAFGDFRDQLLLEFEKRIFNNLKIKSEIPLPATEVIPGQFRTTDYTLSEVNEILSLDFLSWVGWNKLDYKNQAFDATNEFTWNYSASGNKLTSVNDNSLTDKPLSIGAWRGIYRYFYDTDYPDTRPWEMLGFSQSPTWWEDVYGPAPYTSDNLVLWDDLAQGRVADPAGEYFLPQFARPRLQEVIPTGTEGQLISPFDSVVGYYDSSSFQKSWVFGDGGPVEATWFKSSSYPFAIMRLLALTRPAEFFSLFADRDLYKFNSEYNQYLYNNRYRLDANGVEVYGNGVSKASFIDWIIDYNQQLGRNSSDRLSEELRNLDVRLCYRMGSFTDKQYLKIYTEKSSPNSLNSSLLLPDESYNLLVYKNQPFERIVYSSVIVQQVNDGYAVYGYSITQPFFNILASRTAGTKTTIEAGGSAVTVPNEYTSDVVQVPYGYVFANRTVVVDFLLSYGALLADQGLVFDDRENGRSLNWNQMAQEFLYWSNQGWDTGSVINLNPTAYSLTAITPQAVVDTVIAQTPENLILDQNRTTLPVRDLVVDRYENVFKISSLSQQTISYLDLKFTSYESMVVLDNVSIFNDLIYDPVTGARQSRINVSAAVSADWNGQLDAQGFILNDNNTVRQWQPNQKYAKGEIVLYKNNYWSAQTIVQPSVEFKYGDWVKSDYTKIQRGLLENIPNKADQLANSYSTDSANLESDQDLLSYGLIGFRPREYMSSLNLDDVSQVNVYKQFLKNKGTIESVRLLGNANLGKEVAEYDVFENWAVQRATYGANANRSFFELRLNEALLQSDPAVVQIVQPQQTSDADQTILLSDIWRQSYKLPNTDILPTTYATPTDTALPSAGYVNIDDVDLTVFSLTGNLGITPAVLDTIGTGTTIWAAKSNSYDWNIYRCSNVPGFVRSVSSNLNATSTVTFSVAHNLSVDNIIVIRLLDPRVDGVYRVLGIPDLTSVVIELQIGNTNGGNIVGNGVAYFLQTMRVAQASDAANLPYVNELTSGARVWVDNDGTGHWQVIEKQQPFTANYVINPTAPIVNSQFGASVAQGQNNIIALIGSPGYSSTGAVYPYVRNVDSQYAQSSILTLNSTAVVGYGNAVDIGSQNWCVAGASQSNSNQGYASVIYRAENSNAFEQSQLLVSPDADFGSERFGSAVSISQDERWLYVGAPGKNKVHAYGRIDVPEQAVRYTTNGLNRIFSYNENIEISNDQQINVVLNNRLLTYNVDYTVTSISVVLTDIPPPGQTLIISRKTGQKLDSEVYYNVVQNATSGSGTGAKFTVDRTRGTYSVSLTAAGINYSVGNTLTINAATIGGGSSPANNLVITVTGVNSGGITAFTFTGSGVSNTSSFNLAPYLYSATNIFSFTITVDGILQRPFIDYSFAGTTLTFINNPAAGASISAFAKTYFKYVSTLTVAGLPGASNFGASIASSTDGRQIAIGCPNATVNGNTNAGSVYIFDRSVTKYIVDNVDQLTYSIPTAAVNPVVVLLNGTFLTDQAEYINGQYSVDLGNHTITLDSSVTLQVGDIIEIESNIFRLVQQINANAPFGAANFGSAVDVCPNNCSVYIGAPNDGTVMSGAGSVDRRANQSRIYGIITSTNANPTLTAGNTIRINNFEVAVPNSPNNNVAGLRSAIVAAGIPNVTASVANGKITISVVNVEAADEFNRLTVLPGVTGTAFSDLGFDSYAYTQTIVSPNPVVSAGFGSAVFIDSEADNLVVGAPRGDVYQPVTFDLNRTYFDDRSTVFSSTEVQSGVVYTFDYLPSAEDSIASPGQFIFGQQIYDDNVKPLDQWGTAVSYVNGRLLVGSPGSDLQDSTLSNFNYGRVAVFNNFERKPAWAVIHQQQPVVDVYLLNSVYMYNQLLSDKTYFFDFFNPLQGKILGVARQNINYISTVDPAKYNVGTVNNNGNFWADNNVGEIWWDITSVRFIDPNQDDITYASRRWGQVFPGSRVEIYQWVKSDVPPAQYTGPGTPYSFDSYTVNTSLTAQGIFATQYYFWVTGIDTIATESGKTLSTTGIARYIESPRSSGVPYIAALNANTIAIYNGLEYLSAQDTIIHVEYDREYTTDNIHVEYELIAQDRPDSFLSSGLYRKLQDSFCGVNTTGALVPDPTLSPPERYGVQFRPRQSMFADRFAALENYLVRANNILKNFPIVETRRFTLLNSQEPEPTVASGEWNMRLENIEQLGYQDLAEVPVGYKYLIVSDSTNSGLWTIYTVVTSVLPGAPKTTQLSRVQTYDTRRYWYHIDWYEPGYNSSIVPIVEVPVYSLLDTLTLGQAPVGSSVKVTRNAQGKFEIYLRTDIGWNRVGLQDGTIQFSEDLWNYSVGRFGFDVEVFDAQYFDQEPTIETRKIIQAINEELFVEELQIERNRTLILMFNFILSEFTNPEWLVKTSLIDVEHRIRELVPFQVFRQDNQEFVLDYIQEVKPYHVQIREFNLAYNGFDIYQGTMTDFDNPAYYNTDLLIPQFVSPILLPYTQSTAVGTGTPSSISDTPANADIWDQLPWNQWFNNYLLSIQDVIVVDGGRGYTEPPEVVVTGNAVVPAEMEAVVNTAGQVIGINVINPGAGYSSTAVITFVGGNGTGARAVAVMSNDLVRSLKTVIKYDRYQYTSNVVDWQANVVYNTGEQVRYFDQVWSANGSVQGPVFDPQQWTLVNPASLSGVDRTFGLYAPGPNEVGRDLPLLIDGIDYPGVQVFGPLFSQNTGYDVGNYDINPYDNISFGPEGRPTYDPKILNAIYESSYLDIYLGTRPTDVNVDGGEYVDTYSSHAPEELVPGAEFDTLDLRVYTRPGSDWSGDGHGFAEYSQNFTVDELPAVYNFSSWYNFVPYFVTMTLFNQTTGVELLPEINYTVDWVAQTITVQSGINVGNILSGTGYALGGGNQLFREKYTGGDLDSVVIPVQYNQISEVVVWVNGELYTGVSYAQSANNTTTVTFDTTFTSNDSIVLYAFGPTTVGNTTVDYSWSAPVIQYIVGDGNLSFTLENSLEYTNPVNMIVNVNGVRARTAAGRKHIGDGSSAYLLPERLGFSQAIIADPEVLVYVDDIPQTLGVDYFVEPFDGTPRAVEFAVTPAIGQQILVAVTTRTQCYINGDQLVFNPTQGLIPVDGDIISVTTWNDTRQQDILTEVFVGPISTGATVTEGYDDTDFDAGNVSGEPGSFDYTEGIVVTVNDLQLNRVITDPSRLWVTVNGDRLFYGSGFTINNEELILATGILSPLDVVMITELTNSTVPDAMAFRIFQDMRGVQATYRITAKTTTTLTQPLGQYDDIMYVDNASALDIPDLERNIWGVFTVNGERIMYRDIDYTLNTVSGLRRGTAGTGATNHAVDSFVYNLGRGNLMPEEFQNYVDGNTFVGDGSSTEFNTDIMIDNRPLIYVGGSVEVRLNGVLQDSDTYAVTSVEPVIVEFTDSIPTAGTIVRITVIDTLSASTTQTFTATGSSNKFSTTIDIGLVEQPTSAYVVDNFEPVTVTFNTPVPTGRVVYITTTDNTTKFNYSFSDGVDATFASDIDLAQPIRVFVAGVQQTNNVDYTVTALDPVSVVFVDAVPSGQEVEILVRKGVNWYQPGINTPSNGVALQDTNTQAARFLRGL</sequence>
<dbReference type="EMBL" id="LR796341">
    <property type="protein sequence ID" value="CAB4138032.1"/>
    <property type="molecule type" value="Genomic_DNA"/>
</dbReference>
<name>A0A6J5LW31_9CAUD</name>
<organism evidence="1">
    <name type="scientific">uncultured Caudovirales phage</name>
    <dbReference type="NCBI Taxonomy" id="2100421"/>
    <lineage>
        <taxon>Viruses</taxon>
        <taxon>Duplodnaviria</taxon>
        <taxon>Heunggongvirae</taxon>
        <taxon>Uroviricota</taxon>
        <taxon>Caudoviricetes</taxon>
        <taxon>Peduoviridae</taxon>
        <taxon>Maltschvirus</taxon>
        <taxon>Maltschvirus maltsch</taxon>
    </lineage>
</organism>